<reference evidence="2 3" key="1">
    <citation type="submission" date="2022-11" db="EMBL/GenBank/DDBJ databases">
        <title>Host association and intracellularity evolved multiple times independently in the Rickettsiales.</title>
        <authorList>
            <person name="Castelli M."/>
            <person name="Nardi T."/>
            <person name="Gammuto L."/>
            <person name="Bellinzona G."/>
            <person name="Sabaneyeva E."/>
            <person name="Potekhin A."/>
            <person name="Serra V."/>
            <person name="Petroni G."/>
            <person name="Sassera D."/>
        </authorList>
    </citation>
    <scope>NUCLEOTIDE SEQUENCE [LARGE SCALE GENOMIC DNA]</scope>
    <source>
        <strain evidence="2 3">NDG2</strain>
        <plasmid evidence="2 3">unnamed1</plasmid>
    </source>
</reference>
<proteinExistence type="predicted"/>
<geneLocation type="plasmid" evidence="2 3">
    <name>unnamed1</name>
</geneLocation>
<dbReference type="Gene3D" id="1.10.10.60">
    <property type="entry name" value="Homeodomain-like"/>
    <property type="match status" value="1"/>
</dbReference>
<keyword evidence="3" id="KW-1185">Reference proteome</keyword>
<dbReference type="EMBL" id="CP110821">
    <property type="protein sequence ID" value="WPX97464.1"/>
    <property type="molecule type" value="Genomic_DNA"/>
</dbReference>
<sequence>MRTKSGLEAALAKGRQGGRPKGLTKKAQEKACAAETLYKEDKFSTRKLAAHLGISRATLYSYLKFRNVPIGLENNSSKS</sequence>
<organism evidence="2 3">
    <name type="scientific">Candidatus Bandiella euplotis</name>
    <dbReference type="NCBI Taxonomy" id="1664265"/>
    <lineage>
        <taxon>Bacteria</taxon>
        <taxon>Pseudomonadati</taxon>
        <taxon>Pseudomonadota</taxon>
        <taxon>Alphaproteobacteria</taxon>
        <taxon>Rickettsiales</taxon>
        <taxon>Candidatus Midichloriaceae</taxon>
        <taxon>Candidatus Bandiella</taxon>
    </lineage>
</organism>
<dbReference type="SUPFAM" id="SSF46689">
    <property type="entry name" value="Homeodomain-like"/>
    <property type="match status" value="1"/>
</dbReference>
<dbReference type="Proteomes" id="UP001327219">
    <property type="component" value="Plasmid unnamed1"/>
</dbReference>
<gene>
    <name evidence="2" type="ORF">Bandiella_01624</name>
</gene>
<dbReference type="InterPro" id="IPR009057">
    <property type="entry name" value="Homeodomain-like_sf"/>
</dbReference>
<feature type="region of interest" description="Disordered" evidence="1">
    <location>
        <begin position="1"/>
        <end position="26"/>
    </location>
</feature>
<evidence type="ECO:0000313" key="2">
    <source>
        <dbReference type="EMBL" id="WPX97464.1"/>
    </source>
</evidence>
<accession>A0ABZ0UMX3</accession>
<evidence type="ECO:0000313" key="3">
    <source>
        <dbReference type="Proteomes" id="UP001327219"/>
    </source>
</evidence>
<evidence type="ECO:0000256" key="1">
    <source>
        <dbReference type="SAM" id="MobiDB-lite"/>
    </source>
</evidence>
<name>A0ABZ0UMX3_9RICK</name>
<keyword evidence="2" id="KW-0614">Plasmid</keyword>
<protein>
    <submittedName>
        <fullName evidence="2">Resolvase/recombinase domain protein</fullName>
    </submittedName>
</protein>